<dbReference type="InterPro" id="IPR051634">
    <property type="entry name" value="Extended_Synaptotagmin"/>
</dbReference>
<dbReference type="RefSeq" id="XP_031760497.1">
    <property type="nucleotide sequence ID" value="XM_031904637.1"/>
</dbReference>
<name>A0A8J1JRH6_XENTR</name>
<feature type="domain" description="C2" evidence="1">
    <location>
        <begin position="18"/>
        <end position="135"/>
    </location>
</feature>
<evidence type="ECO:0000313" key="3">
    <source>
        <dbReference type="RefSeq" id="XP_031760497.1"/>
    </source>
</evidence>
<evidence type="ECO:0000313" key="4">
    <source>
        <dbReference type="RefSeq" id="XP_031760498.1"/>
    </source>
</evidence>
<dbReference type="KEGG" id="xtr:105947570"/>
<dbReference type="Xenbase" id="XB-GENE-29089631">
    <property type="gene designation" value="LOC105947570"/>
</dbReference>
<dbReference type="OrthoDB" id="1029639at2759"/>
<dbReference type="RefSeq" id="XP_031760498.1">
    <property type="nucleotide sequence ID" value="XM_031904638.1"/>
</dbReference>
<accession>A0A8J1JRH6</accession>
<reference evidence="3 4" key="1">
    <citation type="submission" date="2025-04" db="UniProtKB">
        <authorList>
            <consortium name="RefSeq"/>
        </authorList>
    </citation>
    <scope>IDENTIFICATION</scope>
    <source>
        <strain evidence="3 4">Nigerian</strain>
        <tissue evidence="3 4">Liver and blood</tissue>
    </source>
</reference>
<dbReference type="RefSeq" id="XP_031760499.1">
    <property type="nucleotide sequence ID" value="XM_031904639.1"/>
</dbReference>
<gene>
    <name evidence="3 4 5 6 7" type="primary">LOC105947570</name>
</gene>
<dbReference type="AlphaFoldDB" id="A0A8J1JRH6"/>
<dbReference type="AGR" id="Xenbase:XB-GENE-29089631"/>
<evidence type="ECO:0000313" key="2">
    <source>
        <dbReference type="Proteomes" id="UP000008143"/>
    </source>
</evidence>
<protein>
    <submittedName>
        <fullName evidence="3 4">Extended synaptotagmin-1-like</fullName>
    </submittedName>
</protein>
<dbReference type="PROSITE" id="PS50004">
    <property type="entry name" value="C2"/>
    <property type="match status" value="2"/>
</dbReference>
<proteinExistence type="predicted"/>
<organism evidence="2 3">
    <name type="scientific">Xenopus tropicalis</name>
    <name type="common">Western clawed frog</name>
    <name type="synonym">Silurana tropicalis</name>
    <dbReference type="NCBI Taxonomy" id="8364"/>
    <lineage>
        <taxon>Eukaryota</taxon>
        <taxon>Metazoa</taxon>
        <taxon>Chordata</taxon>
        <taxon>Craniata</taxon>
        <taxon>Vertebrata</taxon>
        <taxon>Euteleostomi</taxon>
        <taxon>Amphibia</taxon>
        <taxon>Batrachia</taxon>
        <taxon>Anura</taxon>
        <taxon>Pipoidea</taxon>
        <taxon>Pipidae</taxon>
        <taxon>Xenopodinae</taxon>
        <taxon>Xenopus</taxon>
        <taxon>Silurana</taxon>
    </lineage>
</organism>
<dbReference type="Proteomes" id="UP000008143">
    <property type="component" value="Chromosome 6"/>
</dbReference>
<dbReference type="Gene3D" id="2.60.40.150">
    <property type="entry name" value="C2 domain"/>
    <property type="match status" value="2"/>
</dbReference>
<keyword evidence="2" id="KW-1185">Reference proteome</keyword>
<evidence type="ECO:0000313" key="5">
    <source>
        <dbReference type="RefSeq" id="XP_031760499.1"/>
    </source>
</evidence>
<dbReference type="SMART" id="SM00239">
    <property type="entry name" value="C2"/>
    <property type="match status" value="2"/>
</dbReference>
<dbReference type="Pfam" id="PF00168">
    <property type="entry name" value="C2"/>
    <property type="match status" value="2"/>
</dbReference>
<dbReference type="InterPro" id="IPR035892">
    <property type="entry name" value="C2_domain_sf"/>
</dbReference>
<feature type="domain" description="C2" evidence="1">
    <location>
        <begin position="163"/>
        <end position="282"/>
    </location>
</feature>
<sequence>MILDQIANFMVSPKYYTQPLVANFNIMELPFAEPRNALRIHVLGARNLVANDFFSKKSDPYVIVRGGGTIVKTRVISKNLNPQWNQTFEILFSVLPMQEIEFEVLDKDVDRDHPLGSCKIAVSHVLKKKCLDKWLRLENVESGELHIKVETLRLLSDSARLKKVLKLNKTLKSPKNEELSSVVLYTYIERASCLPVIKPKKSKLNPLATVDVVVGDTVKRTGAQINTGEPEWKERLQFLLKNPLHEKVKLMARNQRNLLLGSFSVPLSNLIAAKDMTMEGWFPLESKEKNSKIKLKLQLRILAPRTFRVKPQQQ</sequence>
<evidence type="ECO:0000259" key="1">
    <source>
        <dbReference type="PROSITE" id="PS50004"/>
    </source>
</evidence>
<dbReference type="InterPro" id="IPR000008">
    <property type="entry name" value="C2_dom"/>
</dbReference>
<evidence type="ECO:0000313" key="7">
    <source>
        <dbReference type="Xenbase" id="XB-GENE-29089631"/>
    </source>
</evidence>
<dbReference type="OMA" id="CEINRIF"/>
<dbReference type="SUPFAM" id="SSF49562">
    <property type="entry name" value="C2 domain (Calcium/lipid-binding domain, CaLB)"/>
    <property type="match status" value="2"/>
</dbReference>
<dbReference type="PANTHER" id="PTHR45761">
    <property type="entry name" value="EXTENDED SYNAPTOTAGMIN-LIKE PROTEIN 2, ISOFORM C"/>
    <property type="match status" value="1"/>
</dbReference>
<dbReference type="GeneID" id="105947570"/>
<dbReference type="FunFam" id="2.60.40.150:FF:000346">
    <property type="entry name" value="Extended synaptotagmin-like protein 2a"/>
    <property type="match status" value="1"/>
</dbReference>
<evidence type="ECO:0000313" key="6">
    <source>
        <dbReference type="RefSeq" id="XP_031760500.1"/>
    </source>
</evidence>
<dbReference type="PANTHER" id="PTHR45761:SF10">
    <property type="entry name" value="EXTENDED SYNAPTOTAGMIN-1-LIKE"/>
    <property type="match status" value="1"/>
</dbReference>
<dbReference type="RefSeq" id="XP_031760500.1">
    <property type="nucleotide sequence ID" value="XM_031904640.1"/>
</dbReference>
<dbReference type="FunFam" id="2.60.40.150:FF:000100">
    <property type="entry name" value="Extended synaptotagmin-2"/>
    <property type="match status" value="1"/>
</dbReference>